<dbReference type="EMBL" id="KI546135">
    <property type="protein sequence ID" value="EST43717.1"/>
    <property type="molecule type" value="Genomic_DNA"/>
</dbReference>
<proteinExistence type="predicted"/>
<reference evidence="2" key="2">
    <citation type="submission" date="2020-12" db="EMBL/GenBank/DDBJ databases">
        <title>New Spironucleus salmonicida genome in near-complete chromosomes.</title>
        <authorList>
            <person name="Xu F."/>
            <person name="Kurt Z."/>
            <person name="Jimenez-Gonzalez A."/>
            <person name="Astvaldsson A."/>
            <person name="Andersson J.O."/>
            <person name="Svard S.G."/>
        </authorList>
    </citation>
    <scope>NUCLEOTIDE SEQUENCE</scope>
    <source>
        <strain evidence="2">ATCC 50377</strain>
    </source>
</reference>
<organism evidence="1">
    <name type="scientific">Spironucleus salmonicida</name>
    <dbReference type="NCBI Taxonomy" id="348837"/>
    <lineage>
        <taxon>Eukaryota</taxon>
        <taxon>Metamonada</taxon>
        <taxon>Diplomonadida</taxon>
        <taxon>Hexamitidae</taxon>
        <taxon>Hexamitinae</taxon>
        <taxon>Spironucleus</taxon>
    </lineage>
</organism>
<dbReference type="Proteomes" id="UP000018208">
    <property type="component" value="Unassembled WGS sequence"/>
</dbReference>
<evidence type="ECO:0000313" key="1">
    <source>
        <dbReference type="EMBL" id="EST43717.1"/>
    </source>
</evidence>
<sequence>MGIENTCCSKNDAIAQNINRQTQLTEFVSTGSSESFQQNENVQSTLILPPLKLNLISNLSQASAPQEVIQPQQIGFIPPINFVQQPFSEDQPYLSDRLSDISKIDYCNEINNRNSVIQESKLDSNNEVVSDTYQTVETVEEPMRVRGARPSDSGIFAKPFLFIKEGRPQTPE</sequence>
<protein>
    <submittedName>
        <fullName evidence="1">Uncharacterized protein</fullName>
    </submittedName>
</protein>
<reference evidence="1 2" key="1">
    <citation type="journal article" date="2014" name="PLoS Genet.">
        <title>The Genome of Spironucleus salmonicida Highlights a Fish Pathogen Adapted to Fluctuating Environments.</title>
        <authorList>
            <person name="Xu F."/>
            <person name="Jerlstrom-Hultqvist J."/>
            <person name="Einarsson E."/>
            <person name="Astvaldsson A."/>
            <person name="Svard S.G."/>
            <person name="Andersson J.O."/>
        </authorList>
    </citation>
    <scope>NUCLEOTIDE SEQUENCE</scope>
    <source>
        <strain evidence="2">ATCC 50377</strain>
    </source>
</reference>
<evidence type="ECO:0000313" key="3">
    <source>
        <dbReference type="Proteomes" id="UP000018208"/>
    </source>
</evidence>
<dbReference type="EMBL" id="AUWU02000001">
    <property type="protein sequence ID" value="KAH0577706.1"/>
    <property type="molecule type" value="Genomic_DNA"/>
</dbReference>
<evidence type="ECO:0000313" key="2">
    <source>
        <dbReference type="EMBL" id="KAH0577706.1"/>
    </source>
</evidence>
<gene>
    <name evidence="1" type="ORF">SS50377_16771</name>
    <name evidence="2" type="ORF">SS50377_21060</name>
</gene>
<keyword evidence="3" id="KW-1185">Reference proteome</keyword>
<dbReference type="VEuPathDB" id="GiardiaDB:SS50377_21060"/>
<name>V6LGT3_9EUKA</name>
<accession>V6LGT3</accession>
<dbReference type="AlphaFoldDB" id="V6LGT3"/>